<reference evidence="2 3" key="1">
    <citation type="submission" date="2024-08" db="EMBL/GenBank/DDBJ databases">
        <authorList>
            <person name="Cucini C."/>
            <person name="Frati F."/>
        </authorList>
    </citation>
    <scope>NUCLEOTIDE SEQUENCE [LARGE SCALE GENOMIC DNA]</scope>
</reference>
<dbReference type="InterPro" id="IPR036396">
    <property type="entry name" value="Cyt_P450_sf"/>
</dbReference>
<dbReference type="EMBL" id="CAXLJM020000135">
    <property type="protein sequence ID" value="CAL8140278.1"/>
    <property type="molecule type" value="Genomic_DNA"/>
</dbReference>
<keyword evidence="1" id="KW-0560">Oxidoreductase</keyword>
<dbReference type="Proteomes" id="UP001642540">
    <property type="component" value="Unassembled WGS sequence"/>
</dbReference>
<evidence type="ECO:0000313" key="2">
    <source>
        <dbReference type="EMBL" id="CAL8140278.1"/>
    </source>
</evidence>
<protein>
    <submittedName>
        <fullName evidence="2">Uncharacterized protein</fullName>
    </submittedName>
</protein>
<accession>A0ABP1S0Q2</accession>
<keyword evidence="3" id="KW-1185">Reference proteome</keyword>
<keyword evidence="1" id="KW-0503">Monooxygenase</keyword>
<proteinExistence type="predicted"/>
<evidence type="ECO:0000256" key="1">
    <source>
        <dbReference type="ARBA" id="ARBA00023033"/>
    </source>
</evidence>
<name>A0ABP1S0Q2_9HEXA</name>
<organism evidence="2 3">
    <name type="scientific">Orchesella dallaii</name>
    <dbReference type="NCBI Taxonomy" id="48710"/>
    <lineage>
        <taxon>Eukaryota</taxon>
        <taxon>Metazoa</taxon>
        <taxon>Ecdysozoa</taxon>
        <taxon>Arthropoda</taxon>
        <taxon>Hexapoda</taxon>
        <taxon>Collembola</taxon>
        <taxon>Entomobryomorpha</taxon>
        <taxon>Entomobryoidea</taxon>
        <taxon>Orchesellidae</taxon>
        <taxon>Orchesellinae</taxon>
        <taxon>Orchesella</taxon>
    </lineage>
</organism>
<sequence length="158" mass="17690">MDLSLRWDLSSIFQQIYKFANDKPSYLVGMLASLIIIKYLSKLIFPKDNNGIFGLEVIPGPKVLPFTFYLSALHFLPFKDTLVKSLALNKKFGPIIQTNGLGHTTLVIFSAEITEAFLKNVDFSYNSKKGMPFYDILKPLLGTATLISDGTRNTSKFA</sequence>
<dbReference type="Gene3D" id="1.10.630.10">
    <property type="entry name" value="Cytochrome P450"/>
    <property type="match status" value="1"/>
</dbReference>
<comment type="caution">
    <text evidence="2">The sequence shown here is derived from an EMBL/GenBank/DDBJ whole genome shotgun (WGS) entry which is preliminary data.</text>
</comment>
<dbReference type="SUPFAM" id="SSF48264">
    <property type="entry name" value="Cytochrome P450"/>
    <property type="match status" value="1"/>
</dbReference>
<gene>
    <name evidence="2" type="ORF">ODALV1_LOCUS28221</name>
</gene>
<evidence type="ECO:0000313" key="3">
    <source>
        <dbReference type="Proteomes" id="UP001642540"/>
    </source>
</evidence>